<dbReference type="PIRSF" id="PIRSF014972">
    <property type="entry name" value="FlK"/>
    <property type="match status" value="1"/>
</dbReference>
<dbReference type="GeneID" id="14872732"/>
<dbReference type="Gene3D" id="3.10.129.10">
    <property type="entry name" value="Hotdog Thioesterase"/>
    <property type="match status" value="1"/>
</dbReference>
<gene>
    <name evidence="2" type="ORF">DFA_01312</name>
</gene>
<proteinExistence type="predicted"/>
<dbReference type="Pfam" id="PF22636">
    <property type="entry name" value="FlK"/>
    <property type="match status" value="1"/>
</dbReference>
<dbReference type="Proteomes" id="UP000007797">
    <property type="component" value="Unassembled WGS sequence"/>
</dbReference>
<feature type="domain" description="Fluoroacetyl-CoA-specific thioesterase-like" evidence="1">
    <location>
        <begin position="25"/>
        <end position="126"/>
    </location>
</feature>
<evidence type="ECO:0000259" key="1">
    <source>
        <dbReference type="Pfam" id="PF22636"/>
    </source>
</evidence>
<dbReference type="PANTHER" id="PTHR36934">
    <property type="entry name" value="BLR0278 PROTEIN"/>
    <property type="match status" value="1"/>
</dbReference>
<dbReference type="OMA" id="KIGEGIH"/>
<dbReference type="EMBL" id="GL883010">
    <property type="protein sequence ID" value="EGG21428.1"/>
    <property type="molecule type" value="Genomic_DNA"/>
</dbReference>
<protein>
    <recommendedName>
        <fullName evidence="1">Fluoroacetyl-CoA-specific thioesterase-like domain-containing protein</fullName>
    </recommendedName>
</protein>
<dbReference type="PANTHER" id="PTHR36934:SF1">
    <property type="entry name" value="THIOESTERASE DOMAIN-CONTAINING PROTEIN"/>
    <property type="match status" value="1"/>
</dbReference>
<organism evidence="2 3">
    <name type="scientific">Cavenderia fasciculata</name>
    <name type="common">Slime mold</name>
    <name type="synonym">Dictyostelium fasciculatum</name>
    <dbReference type="NCBI Taxonomy" id="261658"/>
    <lineage>
        <taxon>Eukaryota</taxon>
        <taxon>Amoebozoa</taxon>
        <taxon>Evosea</taxon>
        <taxon>Eumycetozoa</taxon>
        <taxon>Dictyostelia</taxon>
        <taxon>Acytosteliales</taxon>
        <taxon>Cavenderiaceae</taxon>
        <taxon>Cavenderia</taxon>
    </lineage>
</organism>
<dbReference type="InterPro" id="IPR025540">
    <property type="entry name" value="FlK"/>
</dbReference>
<sequence>MSNCQPPPNQIRVCVGDTQELTALVTNDLLATNVGSGDVEVLSTPSLIALFERVSCDLLRGNIDANMTTVGTSINVQHLDATPLGIQVRVIATVTSVESKKVSFKCEAFDTKKIGEGTHERYLVNRDRFLERANSKRV</sequence>
<keyword evidence="3" id="KW-1185">Reference proteome</keyword>
<accession>F4PS45</accession>
<dbReference type="InterPro" id="IPR054485">
    <property type="entry name" value="FlK-like_dom"/>
</dbReference>
<dbReference type="STRING" id="1054147.F4PS45"/>
<dbReference type="RefSeq" id="XP_004359278.1">
    <property type="nucleotide sequence ID" value="XM_004359221.1"/>
</dbReference>
<evidence type="ECO:0000313" key="3">
    <source>
        <dbReference type="Proteomes" id="UP000007797"/>
    </source>
</evidence>
<name>F4PS45_CACFS</name>
<evidence type="ECO:0000313" key="2">
    <source>
        <dbReference type="EMBL" id="EGG21428.1"/>
    </source>
</evidence>
<dbReference type="OrthoDB" id="15328at2759"/>
<dbReference type="KEGG" id="dfa:DFA_01312"/>
<dbReference type="SUPFAM" id="SSF54637">
    <property type="entry name" value="Thioesterase/thiol ester dehydrase-isomerase"/>
    <property type="match status" value="1"/>
</dbReference>
<reference evidence="3" key="1">
    <citation type="journal article" date="2011" name="Genome Res.">
        <title>Phylogeny-wide analysis of social amoeba genomes highlights ancient origins for complex intercellular communication.</title>
        <authorList>
            <person name="Heidel A.J."/>
            <person name="Lawal H.M."/>
            <person name="Felder M."/>
            <person name="Schilde C."/>
            <person name="Helps N.R."/>
            <person name="Tunggal B."/>
            <person name="Rivero F."/>
            <person name="John U."/>
            <person name="Schleicher M."/>
            <person name="Eichinger L."/>
            <person name="Platzer M."/>
            <person name="Noegel A.A."/>
            <person name="Schaap P."/>
            <person name="Gloeckner G."/>
        </authorList>
    </citation>
    <scope>NUCLEOTIDE SEQUENCE [LARGE SCALE GENOMIC DNA]</scope>
    <source>
        <strain evidence="3">SH3</strain>
    </source>
</reference>
<dbReference type="AlphaFoldDB" id="F4PS45"/>
<dbReference type="InterPro" id="IPR029069">
    <property type="entry name" value="HotDog_dom_sf"/>
</dbReference>
<dbReference type="CDD" id="cd03440">
    <property type="entry name" value="hot_dog"/>
    <property type="match status" value="1"/>
</dbReference>